<organism evidence="3 4">
    <name type="scientific">Nocardioides dubius</name>
    <dbReference type="NCBI Taxonomy" id="317019"/>
    <lineage>
        <taxon>Bacteria</taxon>
        <taxon>Bacillati</taxon>
        <taxon>Actinomycetota</taxon>
        <taxon>Actinomycetes</taxon>
        <taxon>Propionibacteriales</taxon>
        <taxon>Nocardioidaceae</taxon>
        <taxon>Nocardioides</taxon>
    </lineage>
</organism>
<dbReference type="Proteomes" id="UP001501581">
    <property type="component" value="Unassembled WGS sequence"/>
</dbReference>
<evidence type="ECO:0000313" key="3">
    <source>
        <dbReference type="EMBL" id="GAA1112774.1"/>
    </source>
</evidence>
<dbReference type="Gene3D" id="2.50.20.20">
    <property type="match status" value="1"/>
</dbReference>
<dbReference type="PROSITE" id="PS51257">
    <property type="entry name" value="PROKAR_LIPOPROTEIN"/>
    <property type="match status" value="1"/>
</dbReference>
<proteinExistence type="predicted"/>
<feature type="region of interest" description="Disordered" evidence="1">
    <location>
        <begin position="21"/>
        <end position="44"/>
    </location>
</feature>
<keyword evidence="4" id="KW-1185">Reference proteome</keyword>
<gene>
    <name evidence="3" type="ORF">GCM10009668_38170</name>
</gene>
<evidence type="ECO:0000256" key="1">
    <source>
        <dbReference type="SAM" id="MobiDB-lite"/>
    </source>
</evidence>
<dbReference type="EMBL" id="BAAALG010000014">
    <property type="protein sequence ID" value="GAA1112774.1"/>
    <property type="molecule type" value="Genomic_DNA"/>
</dbReference>
<sequence length="251" mass="27054">MRLLSALVVLLALLAGCSEDEEPSAPVAAPSKTPEITVEESRPAGPAVCRTATMRTARASGDVFATCVTAALAKHRTVRLEGEQTAGEKVIGAVAGTLRFAPTHAVDMTIFNGAATLLMIGDRAWMKDDKGWVVAGESSTRAQTAQTQATLWRASSTLKALREFYSTTSWRPSGKVEDVNGIRLREYVGAPHGPGSAGVPTEIWLSRANLPVRMVSHAQSDDGDTTNTVTLTDFGQEFEYVKPRIRRDRKR</sequence>
<feature type="signal peptide" evidence="2">
    <location>
        <begin position="1"/>
        <end position="20"/>
    </location>
</feature>
<comment type="caution">
    <text evidence="3">The sequence shown here is derived from an EMBL/GenBank/DDBJ whole genome shotgun (WGS) entry which is preliminary data.</text>
</comment>
<evidence type="ECO:0000256" key="2">
    <source>
        <dbReference type="SAM" id="SignalP"/>
    </source>
</evidence>
<protein>
    <recommendedName>
        <fullName evidence="5">LppX_LprAFG lipoprotein</fullName>
    </recommendedName>
</protein>
<feature type="chain" id="PRO_5047433915" description="LppX_LprAFG lipoprotein" evidence="2">
    <location>
        <begin position="21"/>
        <end position="251"/>
    </location>
</feature>
<name>A0ABN1U1J4_9ACTN</name>
<evidence type="ECO:0008006" key="5">
    <source>
        <dbReference type="Google" id="ProtNLM"/>
    </source>
</evidence>
<accession>A0ABN1U1J4</accession>
<evidence type="ECO:0000313" key="4">
    <source>
        <dbReference type="Proteomes" id="UP001501581"/>
    </source>
</evidence>
<reference evidence="3 4" key="1">
    <citation type="journal article" date="2019" name="Int. J. Syst. Evol. Microbiol.">
        <title>The Global Catalogue of Microorganisms (GCM) 10K type strain sequencing project: providing services to taxonomists for standard genome sequencing and annotation.</title>
        <authorList>
            <consortium name="The Broad Institute Genomics Platform"/>
            <consortium name="The Broad Institute Genome Sequencing Center for Infectious Disease"/>
            <person name="Wu L."/>
            <person name="Ma J."/>
        </authorList>
    </citation>
    <scope>NUCLEOTIDE SEQUENCE [LARGE SCALE GENOMIC DNA]</scope>
    <source>
        <strain evidence="3 4">JCM 13008</strain>
    </source>
</reference>
<keyword evidence="2" id="KW-0732">Signal</keyword>